<dbReference type="PANTHER" id="PTHR14226">
    <property type="entry name" value="NEUROPATHY TARGET ESTERASE/SWISS CHEESE D.MELANOGASTER"/>
    <property type="match status" value="1"/>
</dbReference>
<dbReference type="Pfam" id="PF19890">
    <property type="entry name" value="DUF6363"/>
    <property type="match status" value="1"/>
</dbReference>
<dbReference type="SUPFAM" id="SSF52151">
    <property type="entry name" value="FabD/lysophospholipase-like"/>
    <property type="match status" value="1"/>
</dbReference>
<proteinExistence type="predicted"/>
<feature type="short sequence motif" description="DGA/G" evidence="4">
    <location>
        <begin position="158"/>
        <end position="160"/>
    </location>
</feature>
<evidence type="ECO:0000256" key="1">
    <source>
        <dbReference type="ARBA" id="ARBA00022801"/>
    </source>
</evidence>
<name>A0A9D0Z5R7_9FIRM</name>
<gene>
    <name evidence="6" type="ORF">IAA67_04950</name>
</gene>
<dbReference type="Pfam" id="PF01734">
    <property type="entry name" value="Patatin"/>
    <property type="match status" value="1"/>
</dbReference>
<dbReference type="InterPro" id="IPR045943">
    <property type="entry name" value="DUF6363"/>
</dbReference>
<reference evidence="6" key="2">
    <citation type="journal article" date="2021" name="PeerJ">
        <title>Extensive microbial diversity within the chicken gut microbiome revealed by metagenomics and culture.</title>
        <authorList>
            <person name="Gilroy R."/>
            <person name="Ravi A."/>
            <person name="Getino M."/>
            <person name="Pursley I."/>
            <person name="Horton D.L."/>
            <person name="Alikhan N.F."/>
            <person name="Baker D."/>
            <person name="Gharbi K."/>
            <person name="Hall N."/>
            <person name="Watson M."/>
            <person name="Adriaenssens E.M."/>
            <person name="Foster-Nyarko E."/>
            <person name="Jarju S."/>
            <person name="Secka A."/>
            <person name="Antonio M."/>
            <person name="Oren A."/>
            <person name="Chaudhuri R.R."/>
            <person name="La Ragione R."/>
            <person name="Hildebrand F."/>
            <person name="Pallen M.J."/>
        </authorList>
    </citation>
    <scope>NUCLEOTIDE SEQUENCE</scope>
    <source>
        <strain evidence="6">ChiSjej2B20-13462</strain>
    </source>
</reference>
<comment type="caution">
    <text evidence="4">Lacks conserved residue(s) required for the propagation of feature annotation.</text>
</comment>
<feature type="active site" description="Proton acceptor" evidence="4">
    <location>
        <position position="158"/>
    </location>
</feature>
<evidence type="ECO:0000259" key="5">
    <source>
        <dbReference type="PROSITE" id="PS51635"/>
    </source>
</evidence>
<dbReference type="EMBL" id="DVFN01000071">
    <property type="protein sequence ID" value="HIQ69659.1"/>
    <property type="molecule type" value="Genomic_DNA"/>
</dbReference>
<evidence type="ECO:0000256" key="3">
    <source>
        <dbReference type="ARBA" id="ARBA00023098"/>
    </source>
</evidence>
<dbReference type="InterPro" id="IPR002641">
    <property type="entry name" value="PNPLA_dom"/>
</dbReference>
<protein>
    <submittedName>
        <fullName evidence="6">Patatin family protein</fullName>
    </submittedName>
</protein>
<reference evidence="6" key="1">
    <citation type="submission" date="2020-10" db="EMBL/GenBank/DDBJ databases">
        <authorList>
            <person name="Gilroy R."/>
        </authorList>
    </citation>
    <scope>NUCLEOTIDE SEQUENCE</scope>
    <source>
        <strain evidence="6">ChiSjej2B20-13462</strain>
    </source>
</reference>
<dbReference type="InterPro" id="IPR037483">
    <property type="entry name" value="YjjU-like"/>
</dbReference>
<feature type="active site" description="Nucleophile" evidence="4">
    <location>
        <position position="39"/>
    </location>
</feature>
<evidence type="ECO:0000256" key="2">
    <source>
        <dbReference type="ARBA" id="ARBA00022963"/>
    </source>
</evidence>
<dbReference type="GO" id="GO:0016787">
    <property type="term" value="F:hydrolase activity"/>
    <property type="evidence" value="ECO:0007669"/>
    <property type="project" value="UniProtKB-UniRule"/>
</dbReference>
<dbReference type="CDD" id="cd07208">
    <property type="entry name" value="Pat_hypo_Ecoli_yjju_like"/>
    <property type="match status" value="1"/>
</dbReference>
<feature type="short sequence motif" description="GXSXG" evidence="4">
    <location>
        <begin position="37"/>
        <end position="41"/>
    </location>
</feature>
<dbReference type="Proteomes" id="UP000886874">
    <property type="component" value="Unassembled WGS sequence"/>
</dbReference>
<feature type="domain" description="PNPLA" evidence="5">
    <location>
        <begin position="6"/>
        <end position="171"/>
    </location>
</feature>
<evidence type="ECO:0000256" key="4">
    <source>
        <dbReference type="PROSITE-ProRule" id="PRU01161"/>
    </source>
</evidence>
<dbReference type="PANTHER" id="PTHR14226:SF25">
    <property type="entry name" value="PHOSPHOESTERASE"/>
    <property type="match status" value="1"/>
</dbReference>
<dbReference type="PROSITE" id="PS51635">
    <property type="entry name" value="PNPLA"/>
    <property type="match status" value="1"/>
</dbReference>
<dbReference type="Gene3D" id="3.40.1090.10">
    <property type="entry name" value="Cytosolic phospholipase A2 catalytic domain"/>
    <property type="match status" value="2"/>
</dbReference>
<accession>A0A9D0Z5R7</accession>
<keyword evidence="1 4" id="KW-0378">Hydrolase</keyword>
<comment type="caution">
    <text evidence="6">The sequence shown here is derived from an EMBL/GenBank/DDBJ whole genome shotgun (WGS) entry which is preliminary data.</text>
</comment>
<keyword evidence="2 4" id="KW-0442">Lipid degradation</keyword>
<dbReference type="AlphaFoldDB" id="A0A9D0Z5R7"/>
<sequence>MPKTLLLLEGGAYRGIFTAGALDVFLERDLYFDAVAGISAGAMCGYHFLGRSHGRIRQILMEYGNDPRYFSTRNLVRSGNSIGRDFLFYDLLEKIPFDLRTFRESPTVFAVGATNCRTGRITYFEKGKTGDLNRCILASSSLPLTSKKIWIDGEPYLDGGVAEHAPLTYWKEHPEYDRVVLVLTRPLQARKLPLSRLQRRTYRMVYGRNRVLLPLLLQEPQLFNEQRTEIMKLVRSGKLFILGPDRRFRVERVERDPARIQEGYELGRQEAETHWEDLKRYLEGTV</sequence>
<dbReference type="InterPro" id="IPR016035">
    <property type="entry name" value="Acyl_Trfase/lysoPLipase"/>
</dbReference>
<dbReference type="GO" id="GO:0016042">
    <property type="term" value="P:lipid catabolic process"/>
    <property type="evidence" value="ECO:0007669"/>
    <property type="project" value="UniProtKB-UniRule"/>
</dbReference>
<organism evidence="6 7">
    <name type="scientific">Candidatus Avoscillospira stercorigallinarum</name>
    <dbReference type="NCBI Taxonomy" id="2840708"/>
    <lineage>
        <taxon>Bacteria</taxon>
        <taxon>Bacillati</taxon>
        <taxon>Bacillota</taxon>
        <taxon>Clostridia</taxon>
        <taxon>Eubacteriales</taxon>
        <taxon>Oscillospiraceae</taxon>
        <taxon>Oscillospiraceae incertae sedis</taxon>
        <taxon>Candidatus Avoscillospira</taxon>
    </lineage>
</organism>
<dbReference type="InterPro" id="IPR050301">
    <property type="entry name" value="NTE"/>
</dbReference>
<keyword evidence="3 4" id="KW-0443">Lipid metabolism</keyword>
<evidence type="ECO:0000313" key="7">
    <source>
        <dbReference type="Proteomes" id="UP000886874"/>
    </source>
</evidence>
<evidence type="ECO:0000313" key="6">
    <source>
        <dbReference type="EMBL" id="HIQ69659.1"/>
    </source>
</evidence>